<feature type="compositionally biased region" description="Basic and acidic residues" evidence="1">
    <location>
        <begin position="21"/>
        <end position="54"/>
    </location>
</feature>
<evidence type="ECO:0000256" key="1">
    <source>
        <dbReference type="SAM" id="MobiDB-lite"/>
    </source>
</evidence>
<accession>A0A4Q7MA13</accession>
<sequence length="54" mass="5803">MSDPDPTDPKAADELDAAVDAAERHQRAEEDADADEHVVIRDPETGHVAEEPAP</sequence>
<comment type="caution">
    <text evidence="2">The sequence shown here is derived from an EMBL/GenBank/DDBJ whole genome shotgun (WGS) entry which is preliminary data.</text>
</comment>
<evidence type="ECO:0000313" key="3">
    <source>
        <dbReference type="Proteomes" id="UP000293289"/>
    </source>
</evidence>
<gene>
    <name evidence="2" type="ORF">EV187_2427</name>
</gene>
<proteinExistence type="predicted"/>
<dbReference type="AlphaFoldDB" id="A0A4Q7MA13"/>
<evidence type="ECO:0000313" key="2">
    <source>
        <dbReference type="EMBL" id="RZS64053.1"/>
    </source>
</evidence>
<reference evidence="2 3" key="1">
    <citation type="submission" date="2019-02" db="EMBL/GenBank/DDBJ databases">
        <title>Genomic Encyclopedia of Type Strains, Phase IV (KMG-IV): sequencing the most valuable type-strain genomes for metagenomic binning, comparative biology and taxonomic classification.</title>
        <authorList>
            <person name="Goeker M."/>
        </authorList>
    </citation>
    <scope>NUCLEOTIDE SEQUENCE [LARGE SCALE GENOMIC DNA]</scope>
    <source>
        <strain evidence="2 3">DSM 43045</strain>
    </source>
</reference>
<keyword evidence="3" id="KW-1185">Reference proteome</keyword>
<organism evidence="2 3">
    <name type="scientific">Agromyces ramosus</name>
    <dbReference type="NCBI Taxonomy" id="33879"/>
    <lineage>
        <taxon>Bacteria</taxon>
        <taxon>Bacillati</taxon>
        <taxon>Actinomycetota</taxon>
        <taxon>Actinomycetes</taxon>
        <taxon>Micrococcales</taxon>
        <taxon>Microbacteriaceae</taxon>
        <taxon>Agromyces</taxon>
    </lineage>
</organism>
<dbReference type="EMBL" id="SGWY01000003">
    <property type="protein sequence ID" value="RZS64053.1"/>
    <property type="molecule type" value="Genomic_DNA"/>
</dbReference>
<dbReference type="RefSeq" id="WP_165391179.1">
    <property type="nucleotide sequence ID" value="NZ_SGWY01000003.1"/>
</dbReference>
<dbReference type="Proteomes" id="UP000293289">
    <property type="component" value="Unassembled WGS sequence"/>
</dbReference>
<protein>
    <submittedName>
        <fullName evidence="2">Uncharacterized protein</fullName>
    </submittedName>
</protein>
<name>A0A4Q7MA13_9MICO</name>
<feature type="region of interest" description="Disordered" evidence="1">
    <location>
        <begin position="1"/>
        <end position="54"/>
    </location>
</feature>